<evidence type="ECO:0008006" key="3">
    <source>
        <dbReference type="Google" id="ProtNLM"/>
    </source>
</evidence>
<reference evidence="2" key="1">
    <citation type="submission" date="2016-10" db="EMBL/GenBank/DDBJ databases">
        <authorList>
            <person name="Varghese N."/>
            <person name="Submissions S."/>
        </authorList>
    </citation>
    <scope>NUCLEOTIDE SEQUENCE [LARGE SCALE GENOMIC DNA]</scope>
    <source>
        <strain evidence="2">DSM 18733</strain>
    </source>
</reference>
<proteinExistence type="predicted"/>
<gene>
    <name evidence="1" type="ORF">SAMN05661044_03057</name>
</gene>
<dbReference type="SUPFAM" id="SSF51182">
    <property type="entry name" value="RmlC-like cupins"/>
    <property type="match status" value="1"/>
</dbReference>
<dbReference type="EMBL" id="FOAF01000003">
    <property type="protein sequence ID" value="SEL67107.1"/>
    <property type="molecule type" value="Genomic_DNA"/>
</dbReference>
<keyword evidence="2" id="KW-1185">Reference proteome</keyword>
<dbReference type="InterPro" id="IPR011051">
    <property type="entry name" value="RmlC_Cupin_sf"/>
</dbReference>
<accession>A0A1H7S6F8</accession>
<name>A0A1H7S6F8_OLID1</name>
<sequence length="132" mass="15225">MSFMTEPEEKKRLMIKAYKLYSGEDGHSYFETGFVDENIVSSAEIIHFKETEPHSSYDWHRAPQVQYVLTLKGTLEFTTSLGDVFILKAGEILIATDISGHGHKWKLLDTDPWIRAYIIVKASEINFIKNNR</sequence>
<dbReference type="STRING" id="407022.SAMN05661044_03057"/>
<dbReference type="InterPro" id="IPR014710">
    <property type="entry name" value="RmlC-like_jellyroll"/>
</dbReference>
<dbReference type="Gene3D" id="2.60.120.10">
    <property type="entry name" value="Jelly Rolls"/>
    <property type="match status" value="1"/>
</dbReference>
<protein>
    <recommendedName>
        <fullName evidence="3">Cupin domain-containing protein</fullName>
    </recommendedName>
</protein>
<dbReference type="AlphaFoldDB" id="A0A1H7S6F8"/>
<evidence type="ECO:0000313" key="2">
    <source>
        <dbReference type="Proteomes" id="UP000199421"/>
    </source>
</evidence>
<evidence type="ECO:0000313" key="1">
    <source>
        <dbReference type="EMBL" id="SEL67107.1"/>
    </source>
</evidence>
<dbReference type="Proteomes" id="UP000199421">
    <property type="component" value="Unassembled WGS sequence"/>
</dbReference>
<organism evidence="1 2">
    <name type="scientific">Olivibacter domesticus</name>
    <name type="common">Pseudosphingobacterium domesticum</name>
    <dbReference type="NCBI Taxonomy" id="407022"/>
    <lineage>
        <taxon>Bacteria</taxon>
        <taxon>Pseudomonadati</taxon>
        <taxon>Bacteroidota</taxon>
        <taxon>Sphingobacteriia</taxon>
        <taxon>Sphingobacteriales</taxon>
        <taxon>Sphingobacteriaceae</taxon>
        <taxon>Olivibacter</taxon>
    </lineage>
</organism>